<reference evidence="2" key="1">
    <citation type="journal article" date="2018" name="BMC Genomics">
        <title>Genomic insights into host adaptation between the wheat stripe rust pathogen (Puccinia striiformis f. sp. tritici) and the barley stripe rust pathogen (Puccinia striiformis f. sp. hordei).</title>
        <authorList>
            <person name="Xia C."/>
            <person name="Wang M."/>
            <person name="Yin C."/>
            <person name="Cornejo O.E."/>
            <person name="Hulbert S.H."/>
            <person name="Chen X."/>
        </authorList>
    </citation>
    <scope>NUCLEOTIDE SEQUENCE [LARGE SCALE GENOMIC DNA]</scope>
    <source>
        <strain evidence="2">93-210</strain>
    </source>
</reference>
<comment type="caution">
    <text evidence="1">The sequence shown here is derived from an EMBL/GenBank/DDBJ whole genome shotgun (WGS) entry which is preliminary data.</text>
</comment>
<gene>
    <name evidence="1" type="ORF">MJO28_005785</name>
</gene>
<proteinExistence type="predicted"/>
<accession>A0ACC0ELV2</accession>
<evidence type="ECO:0000313" key="2">
    <source>
        <dbReference type="Proteomes" id="UP001060170"/>
    </source>
</evidence>
<dbReference type="EMBL" id="CM045869">
    <property type="protein sequence ID" value="KAI7955385.1"/>
    <property type="molecule type" value="Genomic_DNA"/>
</dbReference>
<name>A0ACC0ELV2_9BASI</name>
<organism evidence="1 2">
    <name type="scientific">Puccinia striiformis f. sp. tritici</name>
    <dbReference type="NCBI Taxonomy" id="168172"/>
    <lineage>
        <taxon>Eukaryota</taxon>
        <taxon>Fungi</taxon>
        <taxon>Dikarya</taxon>
        <taxon>Basidiomycota</taxon>
        <taxon>Pucciniomycotina</taxon>
        <taxon>Pucciniomycetes</taxon>
        <taxon>Pucciniales</taxon>
        <taxon>Pucciniaceae</taxon>
        <taxon>Puccinia</taxon>
    </lineage>
</organism>
<keyword evidence="2" id="KW-1185">Reference proteome</keyword>
<reference evidence="1 2" key="3">
    <citation type="journal article" date="2022" name="Microbiol. Spectr.">
        <title>Folding features and dynamics of 3D genome architecture in plant fungal pathogens.</title>
        <authorList>
            <person name="Xia C."/>
        </authorList>
    </citation>
    <scope>NUCLEOTIDE SEQUENCE [LARGE SCALE GENOMIC DNA]</scope>
    <source>
        <strain evidence="1 2">93-210</strain>
    </source>
</reference>
<dbReference type="Proteomes" id="UP001060170">
    <property type="component" value="Chromosome 5"/>
</dbReference>
<reference evidence="2" key="2">
    <citation type="journal article" date="2018" name="Mol. Plant Microbe Interact.">
        <title>Genome sequence resources for the wheat stripe rust pathogen (Puccinia striiformis f. sp. tritici) and the barley stripe rust pathogen (Puccinia striiformis f. sp. hordei).</title>
        <authorList>
            <person name="Xia C."/>
            <person name="Wang M."/>
            <person name="Yin C."/>
            <person name="Cornejo O.E."/>
            <person name="Hulbert S.H."/>
            <person name="Chen X."/>
        </authorList>
    </citation>
    <scope>NUCLEOTIDE SEQUENCE [LARGE SCALE GENOMIC DNA]</scope>
    <source>
        <strain evidence="2">93-210</strain>
    </source>
</reference>
<evidence type="ECO:0000313" key="1">
    <source>
        <dbReference type="EMBL" id="KAI7955385.1"/>
    </source>
</evidence>
<protein>
    <submittedName>
        <fullName evidence="1">Uncharacterized protein</fullName>
    </submittedName>
</protein>
<sequence>MPSLNNTVVTTSDESSSDDSCPQKVVSILKLNGDNWMEWKKPFKDLLIGQGHEEVFDAEWFKTHMKEKKS</sequence>